<sequence length="281" mass="31407">MSTTGNGRGNLPLPLREHYLVEKELAVRLRTSPRDARRALYSTIYDELFRRVPHHPMLRRKSDPVTTRRLVLSQLRLLRRFLRPDTCFLEIGPGDCSLSFAVAQVVRQVYAVDVSAVISAAAGRPANVQLILSDGTSVPVPQGSVTVAFSNQLLEHLHPDDALEQVRNIYHALARGGVYIGITPNALSGPHDVSKFFDRVPTGFHLKEYTNAELYDLFVDAGFSKVRAMLSVKGHSLLMPVAVCRVAEWLIRRLPFPWSRHVAARLPARLILGIQMVAYKA</sequence>
<protein>
    <submittedName>
        <fullName evidence="2">Class I SAM-dependent methyltransferase</fullName>
    </submittedName>
</protein>
<dbReference type="InterPro" id="IPR013216">
    <property type="entry name" value="Methyltransf_11"/>
</dbReference>
<comment type="caution">
    <text evidence="2">The sequence shown here is derived from an EMBL/GenBank/DDBJ whole genome shotgun (WGS) entry which is preliminary data.</text>
</comment>
<reference evidence="2 3" key="1">
    <citation type="journal article" date="2019" name="Nat. Microbiol.">
        <title>Mediterranean grassland soil C-N compound turnover is dependent on rainfall and depth, and is mediated by genomically divergent microorganisms.</title>
        <authorList>
            <person name="Diamond S."/>
            <person name="Andeer P.F."/>
            <person name="Li Z."/>
            <person name="Crits-Christoph A."/>
            <person name="Burstein D."/>
            <person name="Anantharaman K."/>
            <person name="Lane K.R."/>
            <person name="Thomas B.C."/>
            <person name="Pan C."/>
            <person name="Northen T.R."/>
            <person name="Banfield J.F."/>
        </authorList>
    </citation>
    <scope>NUCLEOTIDE SEQUENCE [LARGE SCALE GENOMIC DNA]</scope>
    <source>
        <strain evidence="2">NP_7</strain>
    </source>
</reference>
<dbReference type="EMBL" id="VBAO01000001">
    <property type="protein sequence ID" value="TMI85135.1"/>
    <property type="molecule type" value="Genomic_DNA"/>
</dbReference>
<accession>A0A537JNK3</accession>
<feature type="domain" description="Methyltransferase type 11" evidence="1">
    <location>
        <begin position="89"/>
        <end position="180"/>
    </location>
</feature>
<dbReference type="AlphaFoldDB" id="A0A537JNK3"/>
<dbReference type="GO" id="GO:0008757">
    <property type="term" value="F:S-adenosylmethionine-dependent methyltransferase activity"/>
    <property type="evidence" value="ECO:0007669"/>
    <property type="project" value="InterPro"/>
</dbReference>
<gene>
    <name evidence="2" type="ORF">E6H04_00015</name>
</gene>
<keyword evidence="2" id="KW-0808">Transferase</keyword>
<organism evidence="2 3">
    <name type="scientific">Candidatus Segetimicrobium genomatis</name>
    <dbReference type="NCBI Taxonomy" id="2569760"/>
    <lineage>
        <taxon>Bacteria</taxon>
        <taxon>Bacillati</taxon>
        <taxon>Candidatus Sysuimicrobiota</taxon>
        <taxon>Candidatus Sysuimicrobiia</taxon>
        <taxon>Candidatus Sysuimicrobiales</taxon>
        <taxon>Candidatus Segetimicrobiaceae</taxon>
        <taxon>Candidatus Segetimicrobium</taxon>
    </lineage>
</organism>
<name>A0A537JNK3_9BACT</name>
<evidence type="ECO:0000313" key="3">
    <source>
        <dbReference type="Proteomes" id="UP000320048"/>
    </source>
</evidence>
<dbReference type="SUPFAM" id="SSF53335">
    <property type="entry name" value="S-adenosyl-L-methionine-dependent methyltransferases"/>
    <property type="match status" value="1"/>
</dbReference>
<dbReference type="Gene3D" id="3.40.50.150">
    <property type="entry name" value="Vaccinia Virus protein VP39"/>
    <property type="match status" value="1"/>
</dbReference>
<dbReference type="InterPro" id="IPR029063">
    <property type="entry name" value="SAM-dependent_MTases_sf"/>
</dbReference>
<evidence type="ECO:0000313" key="2">
    <source>
        <dbReference type="EMBL" id="TMI85135.1"/>
    </source>
</evidence>
<dbReference type="Pfam" id="PF08241">
    <property type="entry name" value="Methyltransf_11"/>
    <property type="match status" value="1"/>
</dbReference>
<dbReference type="GO" id="GO:0032259">
    <property type="term" value="P:methylation"/>
    <property type="evidence" value="ECO:0007669"/>
    <property type="project" value="UniProtKB-KW"/>
</dbReference>
<evidence type="ECO:0000259" key="1">
    <source>
        <dbReference type="Pfam" id="PF08241"/>
    </source>
</evidence>
<proteinExistence type="predicted"/>
<dbReference type="Proteomes" id="UP000320048">
    <property type="component" value="Unassembled WGS sequence"/>
</dbReference>
<keyword evidence="2" id="KW-0489">Methyltransferase</keyword>